<dbReference type="GO" id="GO:0005634">
    <property type="term" value="C:nucleus"/>
    <property type="evidence" value="ECO:0007669"/>
    <property type="project" value="UniProtKB-SubCell"/>
</dbReference>
<dbReference type="EMBL" id="JADBJN010000002">
    <property type="protein sequence ID" value="KAG5674297.1"/>
    <property type="molecule type" value="Genomic_DNA"/>
</dbReference>
<name>A0A9J6BWH6_POLVA</name>
<proteinExistence type="inferred from homology"/>
<feature type="region of interest" description="Disordered" evidence="4">
    <location>
        <begin position="305"/>
        <end position="330"/>
    </location>
</feature>
<dbReference type="GO" id="GO:0016887">
    <property type="term" value="F:ATP hydrolysis activity"/>
    <property type="evidence" value="ECO:0007669"/>
    <property type="project" value="InterPro"/>
</dbReference>
<evidence type="ECO:0000313" key="7">
    <source>
        <dbReference type="Proteomes" id="UP001107558"/>
    </source>
</evidence>
<gene>
    <name evidence="6" type="ORF">PVAND_004275</name>
</gene>
<dbReference type="Pfam" id="PF00004">
    <property type="entry name" value="AAA"/>
    <property type="match status" value="1"/>
</dbReference>
<accession>A0A9J6BWH6</accession>
<comment type="subcellular location">
    <subcellularLocation>
        <location evidence="1">Nucleus</location>
    </subcellularLocation>
</comment>
<protein>
    <recommendedName>
        <fullName evidence="5">AAA+ ATPase domain-containing protein</fullName>
    </recommendedName>
</protein>
<comment type="similarity">
    <text evidence="3">Belongs to the activator 1 small subunits family. CTF18 subfamily.</text>
</comment>
<dbReference type="Gene3D" id="3.40.50.300">
    <property type="entry name" value="P-loop containing nucleotide triphosphate hydrolases"/>
    <property type="match status" value="1"/>
</dbReference>
<dbReference type="Gene3D" id="1.10.8.60">
    <property type="match status" value="1"/>
</dbReference>
<dbReference type="InterPro" id="IPR003593">
    <property type="entry name" value="AAA+_ATPase"/>
</dbReference>
<dbReference type="PANTHER" id="PTHR46765:SF1">
    <property type="entry name" value="P-LOOP CONTAINING NUCLEOSIDE TRIPHOSPHATE HYDROLASES SUPERFAMILY PROTEIN"/>
    <property type="match status" value="1"/>
</dbReference>
<evidence type="ECO:0000256" key="4">
    <source>
        <dbReference type="SAM" id="MobiDB-lite"/>
    </source>
</evidence>
<evidence type="ECO:0000259" key="5">
    <source>
        <dbReference type="SMART" id="SM00382"/>
    </source>
</evidence>
<evidence type="ECO:0000256" key="3">
    <source>
        <dbReference type="ARBA" id="ARBA00043975"/>
    </source>
</evidence>
<reference evidence="6" key="1">
    <citation type="submission" date="2021-03" db="EMBL/GenBank/DDBJ databases">
        <title>Chromosome level genome of the anhydrobiotic midge Polypedilum vanderplanki.</title>
        <authorList>
            <person name="Yoshida Y."/>
            <person name="Kikawada T."/>
            <person name="Gusev O."/>
        </authorList>
    </citation>
    <scope>NUCLEOTIDE SEQUENCE</scope>
    <source>
        <strain evidence="6">NIAS01</strain>
        <tissue evidence="6">Whole body or cell culture</tissue>
    </source>
</reference>
<dbReference type="Proteomes" id="UP001107558">
    <property type="component" value="Chromosome 2"/>
</dbReference>
<dbReference type="GO" id="GO:0005524">
    <property type="term" value="F:ATP binding"/>
    <property type="evidence" value="ECO:0007669"/>
    <property type="project" value="InterPro"/>
</dbReference>
<dbReference type="InterPro" id="IPR027417">
    <property type="entry name" value="P-loop_NTPase"/>
</dbReference>
<dbReference type="CDD" id="cd00009">
    <property type="entry name" value="AAA"/>
    <property type="match status" value="1"/>
</dbReference>
<dbReference type="InterPro" id="IPR003959">
    <property type="entry name" value="ATPase_AAA_core"/>
</dbReference>
<comment type="caution">
    <text evidence="6">The sequence shown here is derived from an EMBL/GenBank/DDBJ whole genome shotgun (WGS) entry which is preliminary data.</text>
</comment>
<sequence length="923" mass="107490">MEVDKELFYDSDESENVVLSGSTQKSNKNSDSSLFSNNLLSQISFDTTQPQPPKGHFTSTPFVAKKLFQKEYQEDEEKIALNEIQNLRLKRKRRLEDLFGDLHDIIEEDDDVNLKKHKTEEDRDLDTIQKILDARKVFVTCQNPMKKSNFDRLEALHKFKKNNLSSTIPRYTFESLMRDDDTKIYIRLQTEEIENREINDIKIQKGNFLSNQNENIWQEANQIVSKQYNENQENNLMQEIQQQREGAISQNVDLWVEKYRPKKYIDLLSDESINRSMLQWIKLWDKVVFNREVLKKPKNGELSSFNKKTGRFEQNGGWQRRKPKSNLNTELDENNIPKQKIVLLAGKPGIGKTTLAHVIARHAGYEIREENASDDRTIEIFKQTLENCTQMQNVLNRDNRPNCIIFDEIDGAPIRSIEYLVRFVSGQISEKGKKGKNGKKILVKRPIICICNDMYGANLRALKQIAFVVNFQSIDNTRLAERLLQIANKERIKTDLTTMLTLAEKSDSDIRSCISVIQFYASVKKPITLFEVLKSTIGQKDQHKTLFNVWSSIFQIQRPKKIIKQSETNDQREVVTMSDMMSLKRRMTHILDMVSSCGEYEKLWTGIFENFPKQNYSDSKLDNLVESASWFCFNDCLQNKINSLQNYIIYPYLQFAFAAWHFNFSTMKFPQITYPHKQFEVSQKLANTKQISVSLKKMLSPPLLGFRSGHTLQLDILSLLKIIINPEIRPVSMHLLSQKEKTELQHTVEIIADFGLTFVQFQSNDGTYVYKCDPDIDHFELSGISVRQISYWSKQILAQQVEREKMRRIRPKMGEIENQNAEISNEKKTSLTFLEEASLHKKLPNHLQKLIPKSVATIEKKTSELVYKDFFGRIVTKQSVTSSKCEKDNDQSKDVFLKSPIWLKFKEGFNNAVRTDVHFSDLL</sequence>
<dbReference type="PANTHER" id="PTHR46765">
    <property type="entry name" value="P-LOOP CONTAINING NUCLEOSIDE TRIPHOSPHATE HYDROLASES SUPERFAMILY PROTEIN"/>
    <property type="match status" value="1"/>
</dbReference>
<evidence type="ECO:0000256" key="2">
    <source>
        <dbReference type="ARBA" id="ARBA00023242"/>
    </source>
</evidence>
<keyword evidence="7" id="KW-1185">Reference proteome</keyword>
<feature type="domain" description="AAA+ ATPase" evidence="5">
    <location>
        <begin position="338"/>
        <end position="471"/>
    </location>
</feature>
<dbReference type="InterPro" id="IPR053016">
    <property type="entry name" value="CTF18-RFC_complex"/>
</dbReference>
<evidence type="ECO:0000256" key="1">
    <source>
        <dbReference type="ARBA" id="ARBA00004123"/>
    </source>
</evidence>
<evidence type="ECO:0000313" key="6">
    <source>
        <dbReference type="EMBL" id="KAG5674297.1"/>
    </source>
</evidence>
<keyword evidence="2" id="KW-0539">Nucleus</keyword>
<dbReference type="SUPFAM" id="SSF52540">
    <property type="entry name" value="P-loop containing nucleoside triphosphate hydrolases"/>
    <property type="match status" value="1"/>
</dbReference>
<dbReference type="SMART" id="SM00382">
    <property type="entry name" value="AAA"/>
    <property type="match status" value="1"/>
</dbReference>
<dbReference type="OrthoDB" id="2195431at2759"/>
<dbReference type="AlphaFoldDB" id="A0A9J6BWH6"/>
<organism evidence="6 7">
    <name type="scientific">Polypedilum vanderplanki</name>
    <name type="common">Sleeping chironomid midge</name>
    <dbReference type="NCBI Taxonomy" id="319348"/>
    <lineage>
        <taxon>Eukaryota</taxon>
        <taxon>Metazoa</taxon>
        <taxon>Ecdysozoa</taxon>
        <taxon>Arthropoda</taxon>
        <taxon>Hexapoda</taxon>
        <taxon>Insecta</taxon>
        <taxon>Pterygota</taxon>
        <taxon>Neoptera</taxon>
        <taxon>Endopterygota</taxon>
        <taxon>Diptera</taxon>
        <taxon>Nematocera</taxon>
        <taxon>Chironomoidea</taxon>
        <taxon>Chironomidae</taxon>
        <taxon>Chironominae</taxon>
        <taxon>Polypedilum</taxon>
        <taxon>Polypedilum</taxon>
    </lineage>
</organism>